<dbReference type="SUPFAM" id="SSF53098">
    <property type="entry name" value="Ribonuclease H-like"/>
    <property type="match status" value="1"/>
</dbReference>
<dbReference type="InterPro" id="IPR012337">
    <property type="entry name" value="RNaseH-like_sf"/>
</dbReference>
<proteinExistence type="predicted"/>
<keyword evidence="2" id="KW-0540">Nuclease</keyword>
<dbReference type="InterPro" id="IPR049012">
    <property type="entry name" value="Mutator_transp_dom"/>
</dbReference>
<feature type="non-terminal residue" evidence="2">
    <location>
        <position position="1"/>
    </location>
</feature>
<keyword evidence="2" id="KW-0378">Hydrolase</keyword>
<organism evidence="2 3">
    <name type="scientific">Paramuricea clavata</name>
    <name type="common">Red gorgonian</name>
    <name type="synonym">Violescent sea-whip</name>
    <dbReference type="NCBI Taxonomy" id="317549"/>
    <lineage>
        <taxon>Eukaryota</taxon>
        <taxon>Metazoa</taxon>
        <taxon>Cnidaria</taxon>
        <taxon>Anthozoa</taxon>
        <taxon>Octocorallia</taxon>
        <taxon>Malacalcyonacea</taxon>
        <taxon>Plexauridae</taxon>
        <taxon>Paramuricea</taxon>
    </lineage>
</organism>
<comment type="caution">
    <text evidence="2">The sequence shown here is derived from an EMBL/GenBank/DDBJ whole genome shotgun (WGS) entry which is preliminary data.</text>
</comment>
<dbReference type="AlphaFoldDB" id="A0A6S7IFE7"/>
<accession>A0A6S7IFE7</accession>
<evidence type="ECO:0000313" key="3">
    <source>
        <dbReference type="Proteomes" id="UP001152795"/>
    </source>
</evidence>
<dbReference type="GO" id="GO:0003676">
    <property type="term" value="F:nucleic acid binding"/>
    <property type="evidence" value="ECO:0007669"/>
    <property type="project" value="InterPro"/>
</dbReference>
<evidence type="ECO:0000313" key="2">
    <source>
        <dbReference type="EMBL" id="CAB4015843.1"/>
    </source>
</evidence>
<dbReference type="Proteomes" id="UP001152795">
    <property type="component" value="Unassembled WGS sequence"/>
</dbReference>
<dbReference type="Pfam" id="PF20700">
    <property type="entry name" value="Mutator"/>
    <property type="match status" value="1"/>
</dbReference>
<feature type="domain" description="Mutator-like transposase" evidence="1">
    <location>
        <begin position="75"/>
        <end position="224"/>
    </location>
</feature>
<dbReference type="OrthoDB" id="5987895at2759"/>
<gene>
    <name evidence="2" type="ORF">PACLA_8A058346</name>
</gene>
<dbReference type="GO" id="GO:0004527">
    <property type="term" value="F:exonuclease activity"/>
    <property type="evidence" value="ECO:0007669"/>
    <property type="project" value="UniProtKB-KW"/>
</dbReference>
<name>A0A6S7IFE7_PARCT</name>
<dbReference type="InterPro" id="IPR036397">
    <property type="entry name" value="RNaseH_sf"/>
</dbReference>
<evidence type="ECO:0000259" key="1">
    <source>
        <dbReference type="Pfam" id="PF20700"/>
    </source>
</evidence>
<protein>
    <submittedName>
        <fullName evidence="2">Exonuclease R569</fullName>
    </submittedName>
</protein>
<keyword evidence="2" id="KW-0269">Exonuclease</keyword>
<dbReference type="EMBL" id="CACRXK020008866">
    <property type="protein sequence ID" value="CAB4015843.1"/>
    <property type="molecule type" value="Genomic_DNA"/>
</dbReference>
<dbReference type="Gene3D" id="3.30.420.10">
    <property type="entry name" value="Ribonuclease H-like superfamily/Ribonuclease H"/>
    <property type="match status" value="1"/>
</dbReference>
<reference evidence="2" key="1">
    <citation type="submission" date="2020-04" db="EMBL/GenBank/DDBJ databases">
        <authorList>
            <person name="Alioto T."/>
            <person name="Alioto T."/>
            <person name="Gomez Garrido J."/>
        </authorList>
    </citation>
    <scope>NUCLEOTIDE SEQUENCE</scope>
    <source>
        <strain evidence="2">A484AB</strain>
    </source>
</reference>
<sequence>MAARFNNRLSSGKFGNIEAKQRRSVEKRMKGIQTWKTQLISSQEKENETSETAKNIAITTRSNTKISNLAFSLQKKKNNKPIGTPRKHDCRKNHSGSSKGMEPTAAVELFNNITKHNAKYATYTGDDDSTTESFLHAQVPYGIEKFSDIIHIKRSLTSRLHNLTSMKKFPNCSTLSTKVIDYLVKCFMVAVNQNKGDPKSMQTSLKCIVPHAFGDHTKCNESWCRWKQDPTLYKHSYLPYGKDLHGEELKNALNDIFCQYHSDTMVEKLSPINNSQRNESFNSTVGSKTPKIRFYGGSDSNDFRVASAVAQTNRLMNFIEKSAKEVEKSTSKNVCSVLVGHNAKRFDVPVLLRNSNSSIITKFQSLSICFADTLTLFEYLVKNSILDLLNHCKPISFNEAYDDNLYLCKRHKLSETFGSLLYDNSCGKSTISKCMVEKIAGSGLSYANLKNIFDKFGRKGLVR</sequence>
<keyword evidence="3" id="KW-1185">Reference proteome</keyword>